<organism evidence="2 3">
    <name type="scientific">Anopheles dirus</name>
    <dbReference type="NCBI Taxonomy" id="7168"/>
    <lineage>
        <taxon>Eukaryota</taxon>
        <taxon>Metazoa</taxon>
        <taxon>Ecdysozoa</taxon>
        <taxon>Arthropoda</taxon>
        <taxon>Hexapoda</taxon>
        <taxon>Insecta</taxon>
        <taxon>Pterygota</taxon>
        <taxon>Neoptera</taxon>
        <taxon>Endopterygota</taxon>
        <taxon>Diptera</taxon>
        <taxon>Nematocera</taxon>
        <taxon>Culicoidea</taxon>
        <taxon>Culicidae</taxon>
        <taxon>Anophelinae</taxon>
        <taxon>Anopheles</taxon>
    </lineage>
</organism>
<evidence type="ECO:0000313" key="2">
    <source>
        <dbReference type="EnsemblMetazoa" id="ADIR004865-PA"/>
    </source>
</evidence>
<keyword evidence="1" id="KW-0472">Membrane</keyword>
<keyword evidence="1" id="KW-0812">Transmembrane</keyword>
<reference evidence="2" key="2">
    <citation type="submission" date="2020-05" db="UniProtKB">
        <authorList>
            <consortium name="EnsemblMetazoa"/>
        </authorList>
    </citation>
    <scope>IDENTIFICATION</scope>
    <source>
        <strain evidence="2">WRAIR2</strain>
    </source>
</reference>
<keyword evidence="3" id="KW-1185">Reference proteome</keyword>
<dbReference type="AlphaFoldDB" id="A0A182NB39"/>
<dbReference type="EnsemblMetazoa" id="ADIR004865-RA">
    <property type="protein sequence ID" value="ADIR004865-PA"/>
    <property type="gene ID" value="ADIR004865"/>
</dbReference>
<evidence type="ECO:0000313" key="3">
    <source>
        <dbReference type="Proteomes" id="UP000075884"/>
    </source>
</evidence>
<reference evidence="3" key="1">
    <citation type="submission" date="2013-03" db="EMBL/GenBank/DDBJ databases">
        <title>The Genome Sequence of Anopheles dirus WRAIR2.</title>
        <authorList>
            <consortium name="The Broad Institute Genomics Platform"/>
            <person name="Neafsey D.E."/>
            <person name="Walton C."/>
            <person name="Walker B."/>
            <person name="Young S.K."/>
            <person name="Zeng Q."/>
            <person name="Gargeya S."/>
            <person name="Fitzgerald M."/>
            <person name="Haas B."/>
            <person name="Abouelleil A."/>
            <person name="Allen A.W."/>
            <person name="Alvarado L."/>
            <person name="Arachchi H.M."/>
            <person name="Berlin A.M."/>
            <person name="Chapman S.B."/>
            <person name="Gainer-Dewar J."/>
            <person name="Goldberg J."/>
            <person name="Griggs A."/>
            <person name="Gujja S."/>
            <person name="Hansen M."/>
            <person name="Howarth C."/>
            <person name="Imamovic A."/>
            <person name="Ireland A."/>
            <person name="Larimer J."/>
            <person name="McCowan C."/>
            <person name="Murphy C."/>
            <person name="Pearson M."/>
            <person name="Poon T.W."/>
            <person name="Priest M."/>
            <person name="Roberts A."/>
            <person name="Saif S."/>
            <person name="Shea T."/>
            <person name="Sisk P."/>
            <person name="Sykes S."/>
            <person name="Wortman J."/>
            <person name="Nusbaum C."/>
            <person name="Birren B."/>
        </authorList>
    </citation>
    <scope>NUCLEOTIDE SEQUENCE [LARGE SCALE GENOMIC DNA]</scope>
    <source>
        <strain evidence="3">WRAIR2</strain>
    </source>
</reference>
<proteinExistence type="predicted"/>
<name>A0A182NB39_9DIPT</name>
<sequence>MRPKLDVWDVSRDFFHLKACAKVRGLVVLKYNCRAFTDIQRFTLYSEKYRGDTYHQLHIHRRLYKVYRRFGPVQVLDTDGDTYVVFYGCQQVQHRALIGLMVLVRADVYDRFTPPPGLVQLLWLKLSFNVTQHVAHSLDDQEKHCDCLAASKHINRKVFEGYQKEQAQLKARERIKQQFPIGIRNFFVCVFSFALALLCANKLIDKFVFDLEY</sequence>
<keyword evidence="1" id="KW-1133">Transmembrane helix</keyword>
<dbReference type="Proteomes" id="UP000075884">
    <property type="component" value="Unassembled WGS sequence"/>
</dbReference>
<accession>A0A182NB39</accession>
<evidence type="ECO:0000256" key="1">
    <source>
        <dbReference type="SAM" id="Phobius"/>
    </source>
</evidence>
<dbReference type="VEuPathDB" id="VectorBase:ADIR004865"/>
<protein>
    <submittedName>
        <fullName evidence="2">Uncharacterized protein</fullName>
    </submittedName>
</protein>
<feature type="transmembrane region" description="Helical" evidence="1">
    <location>
        <begin position="182"/>
        <end position="204"/>
    </location>
</feature>